<comment type="caution">
    <text evidence="2">The sequence shown here is derived from an EMBL/GenBank/DDBJ whole genome shotgun (WGS) entry which is preliminary data.</text>
</comment>
<feature type="transmembrane region" description="Helical" evidence="1">
    <location>
        <begin position="12"/>
        <end position="37"/>
    </location>
</feature>
<evidence type="ECO:0008006" key="4">
    <source>
        <dbReference type="Google" id="ProtNLM"/>
    </source>
</evidence>
<feature type="transmembrane region" description="Helical" evidence="1">
    <location>
        <begin position="49"/>
        <end position="70"/>
    </location>
</feature>
<feature type="transmembrane region" description="Helical" evidence="1">
    <location>
        <begin position="82"/>
        <end position="103"/>
    </location>
</feature>
<keyword evidence="1" id="KW-0472">Membrane</keyword>
<sequence>MSTTQAKRPVTITIIGALAFIAGAIDMISGVLLFLLLPNEEVVANFGGSGGLIAAAIASIVVGLITAVLGGGLLRGSNPARLIVTVLQVLSIIGSLFMAVAYIGDPSVVGEWLGLAVSVVLVILLWTPKASRFFVSGGTSVD</sequence>
<reference evidence="3" key="1">
    <citation type="journal article" date="2019" name="Int. J. Syst. Evol. Microbiol.">
        <title>The Global Catalogue of Microorganisms (GCM) 10K type strain sequencing project: providing services to taxonomists for standard genome sequencing and annotation.</title>
        <authorList>
            <consortium name="The Broad Institute Genomics Platform"/>
            <consortium name="The Broad Institute Genome Sequencing Center for Infectious Disease"/>
            <person name="Wu L."/>
            <person name="Ma J."/>
        </authorList>
    </citation>
    <scope>NUCLEOTIDE SEQUENCE [LARGE SCALE GENOMIC DNA]</scope>
    <source>
        <strain evidence="3">CGMCC 1.12192</strain>
    </source>
</reference>
<evidence type="ECO:0000313" key="2">
    <source>
        <dbReference type="EMBL" id="MFC4827506.1"/>
    </source>
</evidence>
<accession>A0ABV9R069</accession>
<gene>
    <name evidence="2" type="ORF">ACFPER_01820</name>
</gene>
<dbReference type="RefSeq" id="WP_204395565.1">
    <property type="nucleotide sequence ID" value="NZ_JAFBBW010000001.1"/>
</dbReference>
<keyword evidence="3" id="KW-1185">Reference proteome</keyword>
<keyword evidence="1" id="KW-0812">Transmembrane</keyword>
<keyword evidence="1" id="KW-1133">Transmembrane helix</keyword>
<dbReference type="EMBL" id="JBHSJC010000001">
    <property type="protein sequence ID" value="MFC4827506.1"/>
    <property type="molecule type" value="Genomic_DNA"/>
</dbReference>
<feature type="transmembrane region" description="Helical" evidence="1">
    <location>
        <begin position="109"/>
        <end position="127"/>
    </location>
</feature>
<name>A0ABV9R069_9MICO</name>
<organism evidence="2 3">
    <name type="scientific">Agromyces aurantiacus</name>
    <dbReference type="NCBI Taxonomy" id="165814"/>
    <lineage>
        <taxon>Bacteria</taxon>
        <taxon>Bacillati</taxon>
        <taxon>Actinomycetota</taxon>
        <taxon>Actinomycetes</taxon>
        <taxon>Micrococcales</taxon>
        <taxon>Microbacteriaceae</taxon>
        <taxon>Agromyces</taxon>
    </lineage>
</organism>
<evidence type="ECO:0000256" key="1">
    <source>
        <dbReference type="SAM" id="Phobius"/>
    </source>
</evidence>
<proteinExistence type="predicted"/>
<dbReference type="Proteomes" id="UP001595960">
    <property type="component" value="Unassembled WGS sequence"/>
</dbReference>
<protein>
    <recommendedName>
        <fullName evidence="4">DUF1275 domain-containing protein</fullName>
    </recommendedName>
</protein>
<evidence type="ECO:0000313" key="3">
    <source>
        <dbReference type="Proteomes" id="UP001595960"/>
    </source>
</evidence>